<dbReference type="Proteomes" id="UP000439903">
    <property type="component" value="Unassembled WGS sequence"/>
</dbReference>
<protein>
    <submittedName>
        <fullName evidence="1">Ecsc family protein</fullName>
    </submittedName>
</protein>
<evidence type="ECO:0000313" key="2">
    <source>
        <dbReference type="Proteomes" id="UP000439903"/>
    </source>
</evidence>
<reference evidence="1 2" key="1">
    <citation type="journal article" date="2019" name="Environ. Microbiol.">
        <title>At the nexus of three kingdoms: the genome of the mycorrhizal fungus Gigaspora margarita provides insights into plant, endobacterial and fungal interactions.</title>
        <authorList>
            <person name="Venice F."/>
            <person name="Ghignone S."/>
            <person name="Salvioli di Fossalunga A."/>
            <person name="Amselem J."/>
            <person name="Novero M."/>
            <person name="Xianan X."/>
            <person name="Sedzielewska Toro K."/>
            <person name="Morin E."/>
            <person name="Lipzen A."/>
            <person name="Grigoriev I.V."/>
            <person name="Henrissat B."/>
            <person name="Martin F.M."/>
            <person name="Bonfante P."/>
        </authorList>
    </citation>
    <scope>NUCLEOTIDE SEQUENCE [LARGE SCALE GENOMIC DNA]</scope>
    <source>
        <strain evidence="1 2">BEG34</strain>
    </source>
</reference>
<dbReference type="AlphaFoldDB" id="A0A8H3XDJ2"/>
<sequence length="382" mass="42710">MATYYSIALYLQVLSFLIATFGIIKVSTEEFNITRLLEIVQTEFDFTIVNEDVKIHFSGNDELHDWSSRIAKNCIRGKASLVYEKYEYSETPDNAIKLANHIEIPDEQVDVSGQYIYTASEKQMDIQSANIILDTIYESSDKEVPYFRTEEEFSPYAPRYAPLQIILDSLAIRSTQVVDIYLSPSTCTTNNESFHKFADRSIFYNSLSAGLSSTVLNRASKSLGVDMKVNILINIMSALAIQIHMVKSIAALANLDTDDDAVRTLIYLCIASDGVKNSMTETTKEFAKAIMKNLISNINDSTLAAINKRVAMKLFTKVAENKGIINLASIIPFVGELVTLISDSLTTYSIGKLAKYVFCPLEDDNQDMTKLSSSPYPENVEL</sequence>
<evidence type="ECO:0000313" key="1">
    <source>
        <dbReference type="EMBL" id="KAF0445067.1"/>
    </source>
</evidence>
<name>A0A8H3XDJ2_GIGMA</name>
<organism evidence="1 2">
    <name type="scientific">Gigaspora margarita</name>
    <dbReference type="NCBI Taxonomy" id="4874"/>
    <lineage>
        <taxon>Eukaryota</taxon>
        <taxon>Fungi</taxon>
        <taxon>Fungi incertae sedis</taxon>
        <taxon>Mucoromycota</taxon>
        <taxon>Glomeromycotina</taxon>
        <taxon>Glomeromycetes</taxon>
        <taxon>Diversisporales</taxon>
        <taxon>Gigasporaceae</taxon>
        <taxon>Gigaspora</taxon>
    </lineage>
</organism>
<gene>
    <name evidence="1" type="ORF">F8M41_003258</name>
</gene>
<keyword evidence="2" id="KW-1185">Reference proteome</keyword>
<dbReference type="EMBL" id="WTPW01001288">
    <property type="protein sequence ID" value="KAF0445067.1"/>
    <property type="molecule type" value="Genomic_DNA"/>
</dbReference>
<comment type="caution">
    <text evidence="1">The sequence shown here is derived from an EMBL/GenBank/DDBJ whole genome shotgun (WGS) entry which is preliminary data.</text>
</comment>
<dbReference type="OrthoDB" id="2432893at2759"/>
<proteinExistence type="predicted"/>
<accession>A0A8H3XDJ2</accession>